<accession>A0AA36MLJ5</accession>
<dbReference type="EMBL" id="CAUJNA010000438">
    <property type="protein sequence ID" value="CAJ1377024.1"/>
    <property type="molecule type" value="Genomic_DNA"/>
</dbReference>
<comment type="caution">
    <text evidence="2">The sequence shown here is derived from an EMBL/GenBank/DDBJ whole genome shotgun (WGS) entry which is preliminary data.</text>
</comment>
<organism evidence="2 3">
    <name type="scientific">Effrenium voratum</name>
    <dbReference type="NCBI Taxonomy" id="2562239"/>
    <lineage>
        <taxon>Eukaryota</taxon>
        <taxon>Sar</taxon>
        <taxon>Alveolata</taxon>
        <taxon>Dinophyceae</taxon>
        <taxon>Suessiales</taxon>
        <taxon>Symbiodiniaceae</taxon>
        <taxon>Effrenium</taxon>
    </lineage>
</organism>
<keyword evidence="3" id="KW-1185">Reference proteome</keyword>
<sequence>MQKDAQRHLAINVQEMLYGEEDALWEFFCAPDSWLTFAAERDGLKSMRVNLANNMDLYRPDTYQVLEKLAATKRPRRLWVSMPCTKWSSWARLNYHDRPEQLTKFRRRERKMMRLFANWLSKTLESGQRPEYYHEWPTHCDGWNVQEMGQIQRILEYFGYRVFWCRIDGCRYNLRSRDGKQLLRKQWTIMPTDERFYAMFRSKTCVGGHDHGEIAGVETASTAYYPWNLCRSIARLWRQQEVPDRVLKKLWIKEAIDITDEKYLEMVLHAAEAEPDAEEGEAVEDVREEEAVGGAEPTEAEKQEMRNQTNPMEWKSLTDLIPSKEYVDVIHEEPDENDEEKVDLPTQPDASTIKPVTSRRLRFKQPEPTTSVEDKQQSMDINDYQPRSAQVDVDADLEEDDLGIGDGRTFSVGEKRQKVSHGEDDSESPDMKDEEAMRAEFFDALDEVNEGYVMELDLDFQLNSYRHIGVDVNVIDKGDEFFVELEQTHYAETLEDLAIDSKRLRSSGDMTAREVSMCRGALGALQWLAVQSAPLICARCNLLLTDLSEQPTLATAKEVQDLIKEARTMTSTTLRFHHFNDVEHWQDMTVIGMADQLKFDPNFIVSAKKNAKAGNSAMDHMRKGSGKAN</sequence>
<name>A0AA36MLJ5_9DINO</name>
<feature type="region of interest" description="Disordered" evidence="1">
    <location>
        <begin position="333"/>
        <end position="383"/>
    </location>
</feature>
<evidence type="ECO:0000256" key="1">
    <source>
        <dbReference type="SAM" id="MobiDB-lite"/>
    </source>
</evidence>
<dbReference type="AlphaFoldDB" id="A0AA36MLJ5"/>
<feature type="region of interest" description="Disordered" evidence="1">
    <location>
        <begin position="400"/>
        <end position="433"/>
    </location>
</feature>
<gene>
    <name evidence="2" type="ORF">EVOR1521_LOCUS5938</name>
</gene>
<feature type="compositionally biased region" description="Acidic residues" evidence="1">
    <location>
        <begin position="273"/>
        <end position="288"/>
    </location>
</feature>
<dbReference type="Proteomes" id="UP001178507">
    <property type="component" value="Unassembled WGS sequence"/>
</dbReference>
<feature type="region of interest" description="Disordered" evidence="1">
    <location>
        <begin position="273"/>
        <end position="308"/>
    </location>
</feature>
<proteinExistence type="predicted"/>
<evidence type="ECO:0000313" key="2">
    <source>
        <dbReference type="EMBL" id="CAJ1377024.1"/>
    </source>
</evidence>
<feature type="compositionally biased region" description="Basic and acidic residues" evidence="1">
    <location>
        <begin position="413"/>
        <end position="433"/>
    </location>
</feature>
<protein>
    <submittedName>
        <fullName evidence="2">Uncharacterized protein</fullName>
    </submittedName>
</protein>
<reference evidence="2" key="1">
    <citation type="submission" date="2023-08" db="EMBL/GenBank/DDBJ databases">
        <authorList>
            <person name="Chen Y."/>
            <person name="Shah S."/>
            <person name="Dougan E. K."/>
            <person name="Thang M."/>
            <person name="Chan C."/>
        </authorList>
    </citation>
    <scope>NUCLEOTIDE SEQUENCE</scope>
</reference>
<evidence type="ECO:0000313" key="3">
    <source>
        <dbReference type="Proteomes" id="UP001178507"/>
    </source>
</evidence>